<dbReference type="KEGG" id="pvac:HC248_00116"/>
<dbReference type="InterPro" id="IPR027373">
    <property type="entry name" value="RHH_dom"/>
</dbReference>
<keyword evidence="3" id="KW-1185">Reference proteome</keyword>
<gene>
    <name evidence="2" type="ORF">HC248_00116</name>
</gene>
<proteinExistence type="predicted"/>
<dbReference type="EMBL" id="CP051461">
    <property type="protein sequence ID" value="QJC54854.1"/>
    <property type="molecule type" value="Genomic_DNA"/>
</dbReference>
<dbReference type="Pfam" id="PF13467">
    <property type="entry name" value="RHH_4"/>
    <property type="match status" value="1"/>
</dbReference>
<dbReference type="InterPro" id="IPR038268">
    <property type="entry name" value="RHH_sf"/>
</dbReference>
<evidence type="ECO:0000313" key="3">
    <source>
        <dbReference type="Proteomes" id="UP000502041"/>
    </source>
</evidence>
<evidence type="ECO:0000259" key="1">
    <source>
        <dbReference type="Pfam" id="PF13467"/>
    </source>
</evidence>
<dbReference type="Gene3D" id="1.10.3990.20">
    <property type="entry name" value="protein bp1543"/>
    <property type="match status" value="1"/>
</dbReference>
<dbReference type="AlphaFoldDB" id="A0A6H2H5H8"/>
<protein>
    <recommendedName>
        <fullName evidence="1">Ribbon-helix-helix domain-containing protein</fullName>
    </recommendedName>
</protein>
<organism evidence="2 3">
    <name type="scientific">Polaromonas vacuolata</name>
    <dbReference type="NCBI Taxonomy" id="37448"/>
    <lineage>
        <taxon>Bacteria</taxon>
        <taxon>Pseudomonadati</taxon>
        <taxon>Pseudomonadota</taxon>
        <taxon>Betaproteobacteria</taxon>
        <taxon>Burkholderiales</taxon>
        <taxon>Comamonadaceae</taxon>
        <taxon>Polaromonas</taxon>
    </lineage>
</organism>
<reference evidence="2 3" key="1">
    <citation type="submission" date="2020-04" db="EMBL/GenBank/DDBJ databases">
        <title>Complete genome of a Psychrophilic, Marine, Gas Vacuolate Bacterium Polaromonas vacuolata KCTC 22033T.</title>
        <authorList>
            <person name="Hwang K."/>
            <person name="Kim K.M."/>
        </authorList>
    </citation>
    <scope>NUCLEOTIDE SEQUENCE [LARGE SCALE GENOMIC DNA]</scope>
    <source>
        <strain evidence="2 3">KCTC 22033</strain>
    </source>
</reference>
<evidence type="ECO:0000313" key="2">
    <source>
        <dbReference type="EMBL" id="QJC54854.1"/>
    </source>
</evidence>
<name>A0A6H2H5H8_9BURK</name>
<accession>A0A6H2H5H8</accession>
<sequence length="146" mass="16726">MCEYFVKADPIQYEQRSRTVRIRGVLTSIRLENMVWDILAEMAEEEKCTTNALISKFHDEILIHRGEVPNFASFLRVTGMRYLRRCMLALEKKVEAHEPHEPQEQGESSTAFLLPKTSAINATRATRTTPAITPKHNATILSAVRR</sequence>
<feature type="domain" description="Ribbon-helix-helix" evidence="1">
    <location>
        <begin position="16"/>
        <end position="83"/>
    </location>
</feature>
<dbReference type="Proteomes" id="UP000502041">
    <property type="component" value="Chromosome"/>
</dbReference>